<proteinExistence type="predicted"/>
<evidence type="ECO:0000256" key="10">
    <source>
        <dbReference type="PROSITE-ProRule" id="PRU00027"/>
    </source>
</evidence>
<evidence type="ECO:0000313" key="13">
    <source>
        <dbReference type="EnsemblPlants" id="AUR62038669-RA:cds"/>
    </source>
</evidence>
<evidence type="ECO:0000256" key="1">
    <source>
        <dbReference type="ARBA" id="ARBA00004123"/>
    </source>
</evidence>
<evidence type="ECO:0000256" key="11">
    <source>
        <dbReference type="SAM" id="MobiDB-lite"/>
    </source>
</evidence>
<feature type="domain" description="BED-type" evidence="12">
    <location>
        <begin position="52"/>
        <end position="111"/>
    </location>
</feature>
<dbReference type="AlphaFoldDB" id="A0A803N135"/>
<dbReference type="SUPFAM" id="SSF53098">
    <property type="entry name" value="Ribonuclease H-like"/>
    <property type="match status" value="1"/>
</dbReference>
<dbReference type="InterPro" id="IPR025525">
    <property type="entry name" value="hAT-like_transposase_RNase-H"/>
</dbReference>
<dbReference type="Gramene" id="AUR62038669-RA">
    <property type="protein sequence ID" value="AUR62038669-RA:cds"/>
    <property type="gene ID" value="AUR62038669"/>
</dbReference>
<keyword evidence="3" id="KW-0479">Metal-binding</keyword>
<reference evidence="13" key="1">
    <citation type="journal article" date="2017" name="Nature">
        <title>The genome of Chenopodium quinoa.</title>
        <authorList>
            <person name="Jarvis D.E."/>
            <person name="Ho Y.S."/>
            <person name="Lightfoot D.J."/>
            <person name="Schmoeckel S.M."/>
            <person name="Li B."/>
            <person name="Borm T.J.A."/>
            <person name="Ohyanagi H."/>
            <person name="Mineta K."/>
            <person name="Michell C.T."/>
            <person name="Saber N."/>
            <person name="Kharbatia N.M."/>
            <person name="Rupper R.R."/>
            <person name="Sharp A.R."/>
            <person name="Dally N."/>
            <person name="Boughton B.A."/>
            <person name="Woo Y.H."/>
            <person name="Gao G."/>
            <person name="Schijlen E.G.W.M."/>
            <person name="Guo X."/>
            <person name="Momin A.A."/>
            <person name="Negrao S."/>
            <person name="Al-Babili S."/>
            <person name="Gehring C."/>
            <person name="Roessner U."/>
            <person name="Jung C."/>
            <person name="Murphy K."/>
            <person name="Arold S.T."/>
            <person name="Gojobori T."/>
            <person name="van der Linden C.G."/>
            <person name="van Loo E.N."/>
            <person name="Jellen E.N."/>
            <person name="Maughan P.J."/>
            <person name="Tester M."/>
        </authorList>
    </citation>
    <scope>NUCLEOTIDE SEQUENCE [LARGE SCALE GENOMIC DNA]</scope>
    <source>
        <strain evidence="13">cv. PI 614886</strain>
    </source>
</reference>
<evidence type="ECO:0000256" key="9">
    <source>
        <dbReference type="ARBA" id="ARBA00023242"/>
    </source>
</evidence>
<dbReference type="GO" id="GO:0005634">
    <property type="term" value="C:nucleus"/>
    <property type="evidence" value="ECO:0007669"/>
    <property type="project" value="UniProtKB-SubCell"/>
</dbReference>
<keyword evidence="5" id="KW-0862">Zinc</keyword>
<keyword evidence="8" id="KW-0804">Transcription</keyword>
<dbReference type="GO" id="GO:0003677">
    <property type="term" value="F:DNA binding"/>
    <property type="evidence" value="ECO:0007669"/>
    <property type="project" value="UniProtKB-KW"/>
</dbReference>
<evidence type="ECO:0000256" key="7">
    <source>
        <dbReference type="ARBA" id="ARBA00023125"/>
    </source>
</evidence>
<dbReference type="InterPro" id="IPR012337">
    <property type="entry name" value="RNaseH-like_sf"/>
</dbReference>
<dbReference type="GO" id="GO:0046983">
    <property type="term" value="F:protein dimerization activity"/>
    <property type="evidence" value="ECO:0007669"/>
    <property type="project" value="InterPro"/>
</dbReference>
<dbReference type="InterPro" id="IPR003656">
    <property type="entry name" value="Znf_BED"/>
</dbReference>
<dbReference type="EnsemblPlants" id="AUR62038669-RA">
    <property type="protein sequence ID" value="AUR62038669-RA:cds"/>
    <property type="gene ID" value="AUR62038669"/>
</dbReference>
<feature type="compositionally biased region" description="Low complexity" evidence="11">
    <location>
        <begin position="35"/>
        <end position="49"/>
    </location>
</feature>
<evidence type="ECO:0000256" key="4">
    <source>
        <dbReference type="ARBA" id="ARBA00022771"/>
    </source>
</evidence>
<dbReference type="PROSITE" id="PS50808">
    <property type="entry name" value="ZF_BED"/>
    <property type="match status" value="1"/>
</dbReference>
<keyword evidence="14" id="KW-1185">Reference proteome</keyword>
<reference evidence="13" key="2">
    <citation type="submission" date="2021-03" db="UniProtKB">
        <authorList>
            <consortium name="EnsemblPlants"/>
        </authorList>
    </citation>
    <scope>IDENTIFICATION</scope>
</reference>
<dbReference type="Pfam" id="PF05699">
    <property type="entry name" value="Dimer_Tnp_hAT"/>
    <property type="match status" value="1"/>
</dbReference>
<comment type="subunit">
    <text evidence="2">Homodimer.</text>
</comment>
<dbReference type="GO" id="GO:0008270">
    <property type="term" value="F:zinc ion binding"/>
    <property type="evidence" value="ECO:0007669"/>
    <property type="project" value="UniProtKB-KW"/>
</dbReference>
<comment type="subcellular location">
    <subcellularLocation>
        <location evidence="1">Nucleus</location>
    </subcellularLocation>
</comment>
<keyword evidence="7" id="KW-0238">DNA-binding</keyword>
<feature type="compositionally biased region" description="Acidic residues" evidence="11">
    <location>
        <begin position="25"/>
        <end position="34"/>
    </location>
</feature>
<organism evidence="13 14">
    <name type="scientific">Chenopodium quinoa</name>
    <name type="common">Quinoa</name>
    <dbReference type="NCBI Taxonomy" id="63459"/>
    <lineage>
        <taxon>Eukaryota</taxon>
        <taxon>Viridiplantae</taxon>
        <taxon>Streptophyta</taxon>
        <taxon>Embryophyta</taxon>
        <taxon>Tracheophyta</taxon>
        <taxon>Spermatophyta</taxon>
        <taxon>Magnoliopsida</taxon>
        <taxon>eudicotyledons</taxon>
        <taxon>Gunneridae</taxon>
        <taxon>Pentapetalae</taxon>
        <taxon>Caryophyllales</taxon>
        <taxon>Chenopodiaceae</taxon>
        <taxon>Chenopodioideae</taxon>
        <taxon>Atripliceae</taxon>
        <taxon>Chenopodium</taxon>
    </lineage>
</organism>
<keyword evidence="6" id="KW-0805">Transcription regulation</keyword>
<evidence type="ECO:0000256" key="5">
    <source>
        <dbReference type="ARBA" id="ARBA00022833"/>
    </source>
</evidence>
<dbReference type="PANTHER" id="PTHR46481:SF11">
    <property type="entry name" value="ZINC FINGER BED DOMAIN-CONTAINING PROTEIN RICESLEEPER 2-LIKE"/>
    <property type="match status" value="1"/>
</dbReference>
<dbReference type="PANTHER" id="PTHR46481">
    <property type="entry name" value="ZINC FINGER BED DOMAIN-CONTAINING PROTEIN 4"/>
    <property type="match status" value="1"/>
</dbReference>
<evidence type="ECO:0000256" key="3">
    <source>
        <dbReference type="ARBA" id="ARBA00022723"/>
    </source>
</evidence>
<dbReference type="SMART" id="SM00614">
    <property type="entry name" value="ZnF_BED"/>
    <property type="match status" value="1"/>
</dbReference>
<evidence type="ECO:0000256" key="8">
    <source>
        <dbReference type="ARBA" id="ARBA00023163"/>
    </source>
</evidence>
<dbReference type="InterPro" id="IPR052035">
    <property type="entry name" value="ZnF_BED_domain_contain"/>
</dbReference>
<evidence type="ECO:0000313" key="14">
    <source>
        <dbReference type="Proteomes" id="UP000596660"/>
    </source>
</evidence>
<dbReference type="InterPro" id="IPR008906">
    <property type="entry name" value="HATC_C_dom"/>
</dbReference>
<evidence type="ECO:0000256" key="2">
    <source>
        <dbReference type="ARBA" id="ARBA00011738"/>
    </source>
</evidence>
<keyword evidence="4 10" id="KW-0863">Zinc-finger</keyword>
<accession>A0A803N135</accession>
<evidence type="ECO:0000259" key="12">
    <source>
        <dbReference type="PROSITE" id="PS50808"/>
    </source>
</evidence>
<dbReference type="Pfam" id="PF14372">
    <property type="entry name" value="hAT-like_RNase-H"/>
    <property type="match status" value="1"/>
</dbReference>
<name>A0A803N135_CHEQI</name>
<sequence>MTSNGGNGVPNISKPSTSASCTPIEVDDDDDVEESPNVNPSSDPSVLPLTSRHTSSVWSNFKRKRVGDAIKAECNYCLKLLAGGAKSDTSHLKDHTKICPKRKCVDIRQTKLFGSKANPNDKEDTMTLTPYEFRKEDGRRDLAEMIILHEYPLSMVEHFGFRKYSSTLQPGFKAPSRNTTKDILKRYEIEKENVIVMVRKAKSRIALTTDMWTSSNQKKGYMAVTAHFIDNFWKLQSRIIRFCHVPAPHTAEVLADALKECIHSWNLDLKLSAITVDNCTTNDAMMDILLGDFPYGSLILHGHFFHMRCCAHILNLIVQEGLSVVVSDGILRIRDSVSFWTASPKRVQKFEQVARQLVPDCKRKLVLDCKTRWNSTYEMLIIAIKYREVFVVLGARDHLYKNPPLSEDWIKVEKICEKLEVFSNLTHDFSASKYPTANIYFPKVCALKLALSSWLSSPYDYVRVMAQVMLEKYDKYWIGVNALMGVATILDSRYKMALIRFYFGKIYDALNVDKEVEKISNLLNKLVVEYWSKNGRTQASSSHPKSSGHMSGKVQGDAYMQEFAEFMQQDKSKSNEKSELEKYLSDENVPLDDDFDILNWWKTNGSTYPILQQIAKDIMSIPVSTAPSESAFSTSGRVLDPYRSRLLPETVEALMCTQNWIWSNYKGELKEVQHQWLEEIEDGSDTEVTGVID</sequence>
<feature type="region of interest" description="Disordered" evidence="11">
    <location>
        <begin position="1"/>
        <end position="50"/>
    </location>
</feature>
<evidence type="ECO:0000256" key="6">
    <source>
        <dbReference type="ARBA" id="ARBA00023015"/>
    </source>
</evidence>
<keyword evidence="9" id="KW-0539">Nucleus</keyword>
<dbReference type="Proteomes" id="UP000596660">
    <property type="component" value="Unplaced"/>
</dbReference>
<protein>
    <recommendedName>
        <fullName evidence="12">BED-type domain-containing protein</fullName>
    </recommendedName>
</protein>